<dbReference type="InterPro" id="IPR028098">
    <property type="entry name" value="Glyco_trans_4-like_N"/>
</dbReference>
<dbReference type="GO" id="GO:0016757">
    <property type="term" value="F:glycosyltransferase activity"/>
    <property type="evidence" value="ECO:0007669"/>
    <property type="project" value="TreeGrafter"/>
</dbReference>
<accession>A0A0P1GZ87</accession>
<dbReference type="Pfam" id="PF13692">
    <property type="entry name" value="Glyco_trans_1_4"/>
    <property type="match status" value="1"/>
</dbReference>
<dbReference type="PANTHER" id="PTHR45947:SF3">
    <property type="entry name" value="SULFOQUINOVOSYL TRANSFERASE SQD2"/>
    <property type="match status" value="1"/>
</dbReference>
<proteinExistence type="predicted"/>
<evidence type="ECO:0000259" key="1">
    <source>
        <dbReference type="Pfam" id="PF13439"/>
    </source>
</evidence>
<dbReference type="PANTHER" id="PTHR45947">
    <property type="entry name" value="SULFOQUINOVOSYL TRANSFERASE SQD2"/>
    <property type="match status" value="1"/>
</dbReference>
<dbReference type="Gene3D" id="3.40.50.2000">
    <property type="entry name" value="Glycogen Phosphorylase B"/>
    <property type="match status" value="2"/>
</dbReference>
<dbReference type="Pfam" id="PF13439">
    <property type="entry name" value="Glyco_transf_4"/>
    <property type="match status" value="1"/>
</dbReference>
<sequence length="376" mass="42726">MKKVLVIGPTEFKGGIETYVENLIKILGKNFEFSILQFRKLPIADEKFYKDLQIPIIKQVIPDGIVSKLIHRDQNFMRSIFKEEKFDIVHINENSPAGYKWAKAALSAGSQVIYQSHNSYASSLKHELISRFLIRPVRDFQRTKLSELNIKRVAVSDVSAEWMFGTTSDVFYIWNSVNSEKFRFNAENRNIIRQHLNISFDEVVGISVGRVARQKNYKRIVKIASRALAEGAINKFIFVGDGPDMESLKRIIAGLEESLRKCFFLVGAQKNVVPWYSSADVMLMPSVYEGLPFGVVEAQTNGLPVVLSDTITRQVECTDILTFENLASVDAAWVDDLISSMNSTTLEKRSAYADQVNHSRFSQKNFSESIRKLYGI</sequence>
<evidence type="ECO:0000313" key="2">
    <source>
        <dbReference type="EMBL" id="CUH82804.1"/>
    </source>
</evidence>
<protein>
    <submittedName>
        <fullName evidence="2">Group 1 glycosyltransferase</fullName>
    </submittedName>
</protein>
<organism evidence="2">
    <name type="scientific">Lacticaseibacillus paracasei subsp. paracasei</name>
    <dbReference type="NCBI Taxonomy" id="47714"/>
    <lineage>
        <taxon>Bacteria</taxon>
        <taxon>Bacillati</taxon>
        <taxon>Bacillota</taxon>
        <taxon>Bacilli</taxon>
        <taxon>Lactobacillales</taxon>
        <taxon>Lactobacillaceae</taxon>
        <taxon>Lacticaseibacillus</taxon>
    </lineage>
</organism>
<gene>
    <name evidence="2" type="primary">glycosyltransferase</name>
</gene>
<dbReference type="EMBL" id="LN879393">
    <property type="protein sequence ID" value="CUH82804.1"/>
    <property type="molecule type" value="Genomic_DNA"/>
</dbReference>
<keyword evidence="2" id="KW-0808">Transferase</keyword>
<dbReference type="InterPro" id="IPR050194">
    <property type="entry name" value="Glycosyltransferase_grp1"/>
</dbReference>
<dbReference type="SUPFAM" id="SSF53756">
    <property type="entry name" value="UDP-Glycosyltransferase/glycogen phosphorylase"/>
    <property type="match status" value="1"/>
</dbReference>
<name>A0A0P1GZ87_LACPA</name>
<reference evidence="2" key="1">
    <citation type="submission" date="2015-08" db="EMBL/GenBank/DDBJ databases">
        <title>Novel EPS-SJ produced by Lactobacillus paracasei subsp. paracasei BGSJ2-8 improves the adhesion abillty and pathogen exclusion.</title>
        <authorList>
            <person name="Zivkovic M."/>
            <person name="Miljkovic M."/>
            <person name="Tolinacki M."/>
            <person name="Golic N."/>
            <person name="Kojic M."/>
        </authorList>
    </citation>
    <scope>NUCLEOTIDE SEQUENCE</scope>
    <source>
        <strain evidence="2">BGSJ2-8</strain>
    </source>
</reference>
<feature type="domain" description="Glycosyltransferase subfamily 4-like N-terminal" evidence="1">
    <location>
        <begin position="14"/>
        <end position="135"/>
    </location>
</feature>
<dbReference type="AlphaFoldDB" id="A0A0P1GZ87"/>